<keyword evidence="1" id="KW-0812">Transmembrane</keyword>
<evidence type="ECO:0000313" key="3">
    <source>
        <dbReference type="Proteomes" id="UP000572212"/>
    </source>
</evidence>
<feature type="transmembrane region" description="Helical" evidence="1">
    <location>
        <begin position="12"/>
        <end position="35"/>
    </location>
</feature>
<evidence type="ECO:0000313" key="2">
    <source>
        <dbReference type="EMBL" id="MBB6511699.1"/>
    </source>
</evidence>
<proteinExistence type="predicted"/>
<feature type="transmembrane region" description="Helical" evidence="1">
    <location>
        <begin position="79"/>
        <end position="104"/>
    </location>
</feature>
<name>A0A841RGU8_9BACI</name>
<reference evidence="2 3" key="1">
    <citation type="submission" date="2020-08" db="EMBL/GenBank/DDBJ databases">
        <title>Genomic Encyclopedia of Type Strains, Phase IV (KMG-IV): sequencing the most valuable type-strain genomes for metagenomic binning, comparative biology and taxonomic classification.</title>
        <authorList>
            <person name="Goeker M."/>
        </authorList>
    </citation>
    <scope>NUCLEOTIDE SEQUENCE [LARGE SCALE GENOMIC DNA]</scope>
    <source>
        <strain evidence="2 3">DSM 11805</strain>
    </source>
</reference>
<accession>A0A841RGU8</accession>
<evidence type="ECO:0000256" key="1">
    <source>
        <dbReference type="SAM" id="Phobius"/>
    </source>
</evidence>
<sequence length="144" mass="15964">MTLSLNYLYQIVIGLGSGLIVGAGFVAFLAVLGIIPRLVQISKFRASLTGCQNVVVIGSLLGLFITFTDYTLTLPYVLVLIWGLIQGMFVGMLAAALTEILNVFPILMKRIRLDNFIQWLIMSLVIGKIIGSLFHWIVFVDWMP</sequence>
<gene>
    <name evidence="2" type="ORF">GGQ92_000466</name>
</gene>
<dbReference type="AlphaFoldDB" id="A0A841RGU8"/>
<keyword evidence="1" id="KW-0472">Membrane</keyword>
<dbReference type="Pfam" id="PF13782">
    <property type="entry name" value="SpoVAB"/>
    <property type="match status" value="1"/>
</dbReference>
<keyword evidence="1" id="KW-1133">Transmembrane helix</keyword>
<dbReference type="Proteomes" id="UP000572212">
    <property type="component" value="Unassembled WGS sequence"/>
</dbReference>
<dbReference type="InterPro" id="IPR020144">
    <property type="entry name" value="SpoVAB"/>
</dbReference>
<dbReference type="RefSeq" id="WP_184244160.1">
    <property type="nucleotide sequence ID" value="NZ_BAAACU010000022.1"/>
</dbReference>
<feature type="transmembrane region" description="Helical" evidence="1">
    <location>
        <begin position="47"/>
        <end position="67"/>
    </location>
</feature>
<protein>
    <submittedName>
        <fullName evidence="2">Stage V sporulation protein AB</fullName>
    </submittedName>
</protein>
<comment type="caution">
    <text evidence="2">The sequence shown here is derived from an EMBL/GenBank/DDBJ whole genome shotgun (WGS) entry which is preliminary data.</text>
</comment>
<keyword evidence="3" id="KW-1185">Reference proteome</keyword>
<dbReference type="EMBL" id="JACHON010000001">
    <property type="protein sequence ID" value="MBB6511699.1"/>
    <property type="molecule type" value="Genomic_DNA"/>
</dbReference>
<organism evidence="2 3">
    <name type="scientific">Gracilibacillus halotolerans</name>
    <dbReference type="NCBI Taxonomy" id="74386"/>
    <lineage>
        <taxon>Bacteria</taxon>
        <taxon>Bacillati</taxon>
        <taxon>Bacillota</taxon>
        <taxon>Bacilli</taxon>
        <taxon>Bacillales</taxon>
        <taxon>Bacillaceae</taxon>
        <taxon>Gracilibacillus</taxon>
    </lineage>
</organism>
<feature type="transmembrane region" description="Helical" evidence="1">
    <location>
        <begin position="116"/>
        <end position="138"/>
    </location>
</feature>